<dbReference type="STRING" id="46177.SAMN05660976_01656"/>
<name>A0A1H7LRV6_9ACTN</name>
<proteinExistence type="predicted"/>
<evidence type="ECO:0000313" key="4">
    <source>
        <dbReference type="Proteomes" id="UP000198953"/>
    </source>
</evidence>
<reference evidence="3 4" key="1">
    <citation type="submission" date="2016-10" db="EMBL/GenBank/DDBJ databases">
        <authorList>
            <person name="de Groot N.N."/>
        </authorList>
    </citation>
    <scope>NUCLEOTIDE SEQUENCE [LARGE SCALE GENOMIC DNA]</scope>
    <source>
        <strain evidence="3 4">DSM 43357</strain>
    </source>
</reference>
<protein>
    <submittedName>
        <fullName evidence="3">Uncharacterized protein</fullName>
    </submittedName>
</protein>
<feature type="transmembrane region" description="Helical" evidence="2">
    <location>
        <begin position="89"/>
        <end position="110"/>
    </location>
</feature>
<keyword evidence="2" id="KW-0472">Membrane</keyword>
<feature type="compositionally biased region" description="Basic and acidic residues" evidence="1">
    <location>
        <begin position="51"/>
        <end position="72"/>
    </location>
</feature>
<feature type="transmembrane region" description="Helical" evidence="2">
    <location>
        <begin position="116"/>
        <end position="134"/>
    </location>
</feature>
<gene>
    <name evidence="3" type="ORF">SAMN05660976_01656</name>
</gene>
<feature type="compositionally biased region" description="Low complexity" evidence="1">
    <location>
        <begin position="10"/>
        <end position="28"/>
    </location>
</feature>
<evidence type="ECO:0000313" key="3">
    <source>
        <dbReference type="EMBL" id="SEL01684.1"/>
    </source>
</evidence>
<keyword evidence="2" id="KW-1133">Transmembrane helix</keyword>
<keyword evidence="2" id="KW-0812">Transmembrane</keyword>
<evidence type="ECO:0000256" key="2">
    <source>
        <dbReference type="SAM" id="Phobius"/>
    </source>
</evidence>
<dbReference type="RefSeq" id="WP_177227282.1">
    <property type="nucleotide sequence ID" value="NZ_FOBF01000003.1"/>
</dbReference>
<dbReference type="EMBL" id="FOBF01000003">
    <property type="protein sequence ID" value="SEL01684.1"/>
    <property type="molecule type" value="Genomic_DNA"/>
</dbReference>
<evidence type="ECO:0000256" key="1">
    <source>
        <dbReference type="SAM" id="MobiDB-lite"/>
    </source>
</evidence>
<keyword evidence="4" id="KW-1185">Reference proteome</keyword>
<organism evidence="3 4">
    <name type="scientific">Nonomuraea pusilla</name>
    <dbReference type="NCBI Taxonomy" id="46177"/>
    <lineage>
        <taxon>Bacteria</taxon>
        <taxon>Bacillati</taxon>
        <taxon>Actinomycetota</taxon>
        <taxon>Actinomycetes</taxon>
        <taxon>Streptosporangiales</taxon>
        <taxon>Streptosporangiaceae</taxon>
        <taxon>Nonomuraea</taxon>
    </lineage>
</organism>
<dbReference type="Proteomes" id="UP000198953">
    <property type="component" value="Unassembled WGS sequence"/>
</dbReference>
<feature type="region of interest" description="Disordered" evidence="1">
    <location>
        <begin position="51"/>
        <end position="78"/>
    </location>
</feature>
<sequence>MATTIAEALPGSAPESPTAASAGPASAAPEKILEKDAGVCRIGAGPFEAYVKGREEHPERPRHDEHEHEEKAMTQQMTAPGRVAAAERLTGWALCSRLSGALFLAAFAAVSTGAGAVWADLAFTAGVVIIWAWFSAVSPHLYRRVPSHH</sequence>
<dbReference type="AlphaFoldDB" id="A0A1H7LRV6"/>
<accession>A0A1H7LRV6</accession>
<feature type="region of interest" description="Disordered" evidence="1">
    <location>
        <begin position="1"/>
        <end position="28"/>
    </location>
</feature>